<feature type="transmembrane region" description="Helical" evidence="5">
    <location>
        <begin position="76"/>
        <end position="94"/>
    </location>
</feature>
<comment type="subcellular location">
    <subcellularLocation>
        <location evidence="1">Membrane</location>
        <topology evidence="1">Multi-pass membrane protein</topology>
    </subcellularLocation>
</comment>
<keyword evidence="8" id="KW-1185">Reference proteome</keyword>
<keyword evidence="3 5" id="KW-1133">Transmembrane helix</keyword>
<dbReference type="PROSITE" id="PS50850">
    <property type="entry name" value="MFS"/>
    <property type="match status" value="1"/>
</dbReference>
<feature type="transmembrane region" description="Helical" evidence="5">
    <location>
        <begin position="378"/>
        <end position="398"/>
    </location>
</feature>
<dbReference type="InterPro" id="IPR036259">
    <property type="entry name" value="MFS_trans_sf"/>
</dbReference>
<feature type="transmembrane region" description="Helical" evidence="5">
    <location>
        <begin position="167"/>
        <end position="185"/>
    </location>
</feature>
<reference evidence="8" key="1">
    <citation type="journal article" date="2019" name="Int. J. Syst. Evol. Microbiol.">
        <title>The Global Catalogue of Microorganisms (GCM) 10K type strain sequencing project: providing services to taxonomists for standard genome sequencing and annotation.</title>
        <authorList>
            <consortium name="The Broad Institute Genomics Platform"/>
            <consortium name="The Broad Institute Genome Sequencing Center for Infectious Disease"/>
            <person name="Wu L."/>
            <person name="Ma J."/>
        </authorList>
    </citation>
    <scope>NUCLEOTIDE SEQUENCE [LARGE SCALE GENOMIC DNA]</scope>
    <source>
        <strain evidence="8">KCTC 42082</strain>
    </source>
</reference>
<organism evidence="7 8">
    <name type="scientific">Kushneria pakistanensis</name>
    <dbReference type="NCBI Taxonomy" id="1508770"/>
    <lineage>
        <taxon>Bacteria</taxon>
        <taxon>Pseudomonadati</taxon>
        <taxon>Pseudomonadota</taxon>
        <taxon>Gammaproteobacteria</taxon>
        <taxon>Oceanospirillales</taxon>
        <taxon>Halomonadaceae</taxon>
        <taxon>Kushneria</taxon>
    </lineage>
</organism>
<gene>
    <name evidence="7" type="ORF">GCM10010082_17430</name>
</gene>
<feature type="transmembrane region" description="Helical" evidence="5">
    <location>
        <begin position="46"/>
        <end position="64"/>
    </location>
</feature>
<evidence type="ECO:0000259" key="6">
    <source>
        <dbReference type="PROSITE" id="PS50850"/>
    </source>
</evidence>
<evidence type="ECO:0000256" key="2">
    <source>
        <dbReference type="ARBA" id="ARBA00022692"/>
    </source>
</evidence>
<dbReference type="CDD" id="cd17316">
    <property type="entry name" value="MFS_SV2_like"/>
    <property type="match status" value="1"/>
</dbReference>
<evidence type="ECO:0000256" key="5">
    <source>
        <dbReference type="SAM" id="Phobius"/>
    </source>
</evidence>
<keyword evidence="4 5" id="KW-0472">Membrane</keyword>
<evidence type="ECO:0000256" key="4">
    <source>
        <dbReference type="ARBA" id="ARBA00023136"/>
    </source>
</evidence>
<feature type="transmembrane region" description="Helical" evidence="5">
    <location>
        <begin position="12"/>
        <end position="34"/>
    </location>
</feature>
<comment type="caution">
    <text evidence="7">The sequence shown here is derived from an EMBL/GenBank/DDBJ whole genome shotgun (WGS) entry which is preliminary data.</text>
</comment>
<dbReference type="Proteomes" id="UP000604243">
    <property type="component" value="Unassembled WGS sequence"/>
</dbReference>
<dbReference type="Pfam" id="PF07690">
    <property type="entry name" value="MFS_1"/>
    <property type="match status" value="1"/>
</dbReference>
<feature type="transmembrane region" description="Helical" evidence="5">
    <location>
        <begin position="257"/>
        <end position="281"/>
    </location>
</feature>
<feature type="domain" description="Major facilitator superfamily (MFS) profile" evidence="6">
    <location>
        <begin position="7"/>
        <end position="402"/>
    </location>
</feature>
<feature type="transmembrane region" description="Helical" evidence="5">
    <location>
        <begin position="288"/>
        <end position="309"/>
    </location>
</feature>
<dbReference type="PANTHER" id="PTHR23508">
    <property type="entry name" value="CARBOXYLIC ACID TRANSPORTER PROTEIN HOMOLOG"/>
    <property type="match status" value="1"/>
</dbReference>
<evidence type="ECO:0000256" key="1">
    <source>
        <dbReference type="ARBA" id="ARBA00004141"/>
    </source>
</evidence>
<dbReference type="InterPro" id="IPR011701">
    <property type="entry name" value="MFS"/>
</dbReference>
<feature type="transmembrane region" description="Helical" evidence="5">
    <location>
        <begin position="218"/>
        <end position="237"/>
    </location>
</feature>
<feature type="transmembrane region" description="Helical" evidence="5">
    <location>
        <begin position="100"/>
        <end position="122"/>
    </location>
</feature>
<dbReference type="SUPFAM" id="SSF103473">
    <property type="entry name" value="MFS general substrate transporter"/>
    <property type="match status" value="1"/>
</dbReference>
<protein>
    <submittedName>
        <fullName evidence="7">MFS transporter</fullName>
    </submittedName>
</protein>
<sequence>MERTGYSWATTILAGMASYLDAAAIVGTGIALVLFREGFALGSGDIGLLSSLLTIGIAVGAGFGGNLGDRFGRKRVFMLTLMLFLVGLIIAIFTPNKIGLFVALPLIGLAAGADLPVSLAMIAEAVPERKIGKMITFTHVLWMLGIMAAHVIGIIVGDMGDTGARIMYAHLAVITLIVLVLRSFLPESAKWQALHKSSQQADGTRVNLGSLKAMVQNAYLAPLIAVSLFYALVNIPANTMGQFNTYLFVEAAGSTVSLASTVGFSTAFLSLAATFTLMRLVDTAYRRIVFIVGMSASLCAFIIPVLLGVSTATLIAMSVLYAMGGIIGGEPMFKVWAQELFPTEYRASAQGIAISFTRVVAAITGGITPLIIAYSDKLIFVFVFGAVLIAAGIGLLWISRFEKVRAR</sequence>
<dbReference type="InterPro" id="IPR020846">
    <property type="entry name" value="MFS_dom"/>
</dbReference>
<feature type="transmembrane region" description="Helical" evidence="5">
    <location>
        <begin position="134"/>
        <end position="155"/>
    </location>
</feature>
<dbReference type="EMBL" id="BMZM01000002">
    <property type="protein sequence ID" value="GHC25126.1"/>
    <property type="molecule type" value="Genomic_DNA"/>
</dbReference>
<feature type="transmembrane region" description="Helical" evidence="5">
    <location>
        <begin position="315"/>
        <end position="337"/>
    </location>
</feature>
<evidence type="ECO:0000313" key="8">
    <source>
        <dbReference type="Proteomes" id="UP000604243"/>
    </source>
</evidence>
<evidence type="ECO:0000256" key="3">
    <source>
        <dbReference type="ARBA" id="ARBA00022989"/>
    </source>
</evidence>
<feature type="transmembrane region" description="Helical" evidence="5">
    <location>
        <begin position="349"/>
        <end position="372"/>
    </location>
</feature>
<dbReference type="Gene3D" id="1.20.1250.20">
    <property type="entry name" value="MFS general substrate transporter like domains"/>
    <property type="match status" value="2"/>
</dbReference>
<dbReference type="PANTHER" id="PTHR23508:SF10">
    <property type="entry name" value="CARBOXYLIC ACID TRANSPORTER PROTEIN HOMOLOG"/>
    <property type="match status" value="1"/>
</dbReference>
<accession>A0ABQ3FIZ3</accession>
<name>A0ABQ3FIZ3_9GAMM</name>
<evidence type="ECO:0000313" key="7">
    <source>
        <dbReference type="EMBL" id="GHC25126.1"/>
    </source>
</evidence>
<proteinExistence type="predicted"/>
<keyword evidence="2 5" id="KW-0812">Transmembrane</keyword>